<evidence type="ECO:0000313" key="2">
    <source>
        <dbReference type="EMBL" id="GEQ96560.1"/>
    </source>
</evidence>
<evidence type="ECO:0000313" key="4">
    <source>
        <dbReference type="Proteomes" id="UP000322084"/>
    </source>
</evidence>
<sequence>MADLPFPELCSKVGQELALSDWYDVTQERINAFADATGDHQWIHIDVARAKAESPFGTTIAHGFFTLSLLPGLMGDFFGDYAVRQGINYGCDTVRFPAPVPSGSKVRGRFVLKAVAQGPQGSLKCIVGSTVEIDGSDKPGCVADQVFLLFP</sequence>
<proteinExistence type="predicted"/>
<dbReference type="InterPro" id="IPR002539">
    <property type="entry name" value="MaoC-like_dom"/>
</dbReference>
<dbReference type="PANTHER" id="PTHR42993">
    <property type="entry name" value="MAOC-LIKE DEHYDRATASE DOMAIN-CONTAINING PROTEIN"/>
    <property type="match status" value="1"/>
</dbReference>
<dbReference type="EMBL" id="BKCM01000003">
    <property type="protein sequence ID" value="GER00118.1"/>
    <property type="molecule type" value="Genomic_DNA"/>
</dbReference>
<dbReference type="PANTHER" id="PTHR42993:SF1">
    <property type="entry name" value="MAOC-LIKE DEHYDRATASE DOMAIN-CONTAINING PROTEIN"/>
    <property type="match status" value="1"/>
</dbReference>
<dbReference type="RefSeq" id="WP_149999245.1">
    <property type="nucleotide sequence ID" value="NZ_BKCL01000001.1"/>
</dbReference>
<organism evidence="2 4">
    <name type="scientific">Iodidimonas gelatinilytica</name>
    <dbReference type="NCBI Taxonomy" id="1236966"/>
    <lineage>
        <taxon>Bacteria</taxon>
        <taxon>Pseudomonadati</taxon>
        <taxon>Pseudomonadota</taxon>
        <taxon>Alphaproteobacteria</taxon>
        <taxon>Iodidimonadales</taxon>
        <taxon>Iodidimonadaceae</taxon>
        <taxon>Iodidimonas</taxon>
    </lineage>
</organism>
<feature type="domain" description="MaoC-like" evidence="1">
    <location>
        <begin position="12"/>
        <end position="119"/>
    </location>
</feature>
<dbReference type="SUPFAM" id="SSF54637">
    <property type="entry name" value="Thioesterase/thiol ester dehydrase-isomerase"/>
    <property type="match status" value="1"/>
</dbReference>
<accession>A0A5A7MW20</accession>
<comment type="caution">
    <text evidence="2">The sequence shown here is derived from an EMBL/GenBank/DDBJ whole genome shotgun (WGS) entry which is preliminary data.</text>
</comment>
<keyword evidence="5" id="KW-1185">Reference proteome</keyword>
<accession>A0A5A7MKV3</accession>
<dbReference type="Pfam" id="PF01575">
    <property type="entry name" value="MaoC_dehydratas"/>
    <property type="match status" value="1"/>
</dbReference>
<name>A0A5A7MKV3_9PROT</name>
<dbReference type="EMBL" id="BKCL01000001">
    <property type="protein sequence ID" value="GEQ96560.1"/>
    <property type="molecule type" value="Genomic_DNA"/>
</dbReference>
<dbReference type="Proteomes" id="UP000325187">
    <property type="component" value="Unassembled WGS sequence"/>
</dbReference>
<reference evidence="4 5" key="1">
    <citation type="submission" date="2019-09" db="EMBL/GenBank/DDBJ databases">
        <title>NBRP : Genome information of microbial organism related human and environment.</title>
        <authorList>
            <person name="Hattori M."/>
            <person name="Oshima K."/>
            <person name="Inaba H."/>
            <person name="Suda W."/>
            <person name="Sakamoto M."/>
            <person name="Iino T."/>
            <person name="Kitahara M."/>
            <person name="Oshida Y."/>
            <person name="Iida T."/>
            <person name="Kudo T."/>
            <person name="Itoh T."/>
            <person name="Ohkuma M."/>
        </authorList>
    </citation>
    <scope>NUCLEOTIDE SEQUENCE [LARGE SCALE GENOMIC DNA]</scope>
    <source>
        <strain evidence="2 4">Hi-2</strain>
        <strain evidence="3 5">Mie-1</strain>
    </source>
</reference>
<evidence type="ECO:0000259" key="1">
    <source>
        <dbReference type="Pfam" id="PF01575"/>
    </source>
</evidence>
<evidence type="ECO:0000313" key="3">
    <source>
        <dbReference type="EMBL" id="GER00118.1"/>
    </source>
</evidence>
<evidence type="ECO:0000313" key="5">
    <source>
        <dbReference type="Proteomes" id="UP000325187"/>
    </source>
</evidence>
<dbReference type="AlphaFoldDB" id="A0A5A7MKV3"/>
<protein>
    <submittedName>
        <fullName evidence="2">Putative enoyl-CoA hydratase 1</fullName>
    </submittedName>
</protein>
<dbReference type="InterPro" id="IPR029069">
    <property type="entry name" value="HotDog_dom_sf"/>
</dbReference>
<dbReference type="CDD" id="cd03450">
    <property type="entry name" value="NodN"/>
    <property type="match status" value="1"/>
</dbReference>
<dbReference type="Gene3D" id="3.10.129.10">
    <property type="entry name" value="Hotdog Thioesterase"/>
    <property type="match status" value="1"/>
</dbReference>
<dbReference type="Proteomes" id="UP000322084">
    <property type="component" value="Unassembled WGS sequence"/>
</dbReference>
<dbReference type="InterPro" id="IPR039375">
    <property type="entry name" value="NodN-like"/>
</dbReference>
<gene>
    <name evidence="2" type="ORF">JCM17844_01970</name>
    <name evidence="3" type="ORF">JCM17845_07410</name>
</gene>